<dbReference type="PROSITE" id="PS01036">
    <property type="entry name" value="HSP70_3"/>
    <property type="match status" value="1"/>
</dbReference>
<evidence type="ECO:0000256" key="3">
    <source>
        <dbReference type="ARBA" id="ARBA00022840"/>
    </source>
</evidence>
<keyword evidence="6" id="KW-1185">Reference proteome</keyword>
<keyword evidence="2 4" id="KW-0547">Nucleotide-binding</keyword>
<evidence type="ECO:0000313" key="6">
    <source>
        <dbReference type="Proteomes" id="UP000008312"/>
    </source>
</evidence>
<dbReference type="FunFam" id="3.30.420.40:FF:000004">
    <property type="entry name" value="Molecular chaperone DnaK"/>
    <property type="match status" value="1"/>
</dbReference>
<dbReference type="EMBL" id="FN668688">
    <property type="protein sequence ID" value="CBK24543.2"/>
    <property type="molecule type" value="Genomic_DNA"/>
</dbReference>
<dbReference type="OMA" id="VAFTETH"/>
<accession>D8M904</accession>
<dbReference type="GO" id="GO:0005524">
    <property type="term" value="F:ATP binding"/>
    <property type="evidence" value="ECO:0007669"/>
    <property type="project" value="UniProtKB-KW"/>
</dbReference>
<dbReference type="SUPFAM" id="SSF100934">
    <property type="entry name" value="Heat shock protein 70kD (HSP70), C-terminal subdomain"/>
    <property type="match status" value="1"/>
</dbReference>
<dbReference type="Gene3D" id="1.20.1270.10">
    <property type="match status" value="1"/>
</dbReference>
<evidence type="ECO:0000313" key="5">
    <source>
        <dbReference type="EMBL" id="CBK24543.2"/>
    </source>
</evidence>
<dbReference type="PROSITE" id="PS00329">
    <property type="entry name" value="HSP70_2"/>
    <property type="match status" value="1"/>
</dbReference>
<sequence length="603" mass="67941">MGNRTTPSVVAFTETHRLIGEAAKAQITTNPQNTVFDAKRLIGRKFHDQIVQNDLKHWPFKLVADEHDNPIIQVQYMGETKNFTCEQISSMVLSKMKQTAENYLGEKVTNAIITVPAYFNDSQRQSTKDAGLIAGLNVLRIINEPTAAALAYGLDKLSQSGRRYVLIFDLGGGTFDVSLLAIEKGYFEVLATNGDTHLGGEDFDNNLVDFCIKEFRRKYHRDPSKAQSSIRRLRSACERAKRILSSEVSTTIEVESMYDGQDLVQPITRAKFEELNLTLFKNTLNPVRKVLADANLNVRDIHDVVLVGGSTRIPKVQELLSDFFNGKQLYNSVDQDEAVAYGAAVQGSILIGSSKEISTDLILLDVVPLSLGVETAGGVMTKIIPRNSTIPTRRMKMFTTNEDFQEEVEVQVFEGERPFTKDNNKLASFILTGLPHVLKGVPHIEVTFDIDSNGILQVTAVENSTGTEAAITVINDKNHLKPEEIAKMIEDAEMFQVQDEEKQGSLKKKSELETYLYKVNKMLRKSEIKKSMPKEMRDALRGEIGDILDWIEENPEEKGEVYEKRMREFERKAELKIAPFRVFDDDFKPYMVLENGAIIDRLD</sequence>
<gene>
    <name evidence="5" type="ORF">GSBLH_T00004265001</name>
</gene>
<dbReference type="GeneID" id="24921301"/>
<dbReference type="FunFam" id="3.90.640.10:FF:000002">
    <property type="entry name" value="Heat shock 70 kDa"/>
    <property type="match status" value="1"/>
</dbReference>
<dbReference type="Pfam" id="PF00012">
    <property type="entry name" value="HSP70"/>
    <property type="match status" value="1"/>
</dbReference>
<dbReference type="InterPro" id="IPR013126">
    <property type="entry name" value="Hsp_70_fam"/>
</dbReference>
<dbReference type="InParanoid" id="D8M904"/>
<dbReference type="RefSeq" id="XP_012898591.1">
    <property type="nucleotide sequence ID" value="XM_013043137.1"/>
</dbReference>
<dbReference type="PRINTS" id="PR00301">
    <property type="entry name" value="HEATSHOCK70"/>
</dbReference>
<dbReference type="InterPro" id="IPR029048">
    <property type="entry name" value="HSP70_C_sf"/>
</dbReference>
<protein>
    <recommendedName>
        <fullName evidence="7">Heat shock protein 70</fullName>
    </recommendedName>
</protein>
<dbReference type="InterPro" id="IPR029047">
    <property type="entry name" value="HSP70_peptide-bd_sf"/>
</dbReference>
<evidence type="ECO:0000256" key="2">
    <source>
        <dbReference type="ARBA" id="ARBA00022741"/>
    </source>
</evidence>
<dbReference type="Gene3D" id="3.90.640.10">
    <property type="entry name" value="Actin, Chain A, domain 4"/>
    <property type="match status" value="1"/>
</dbReference>
<dbReference type="PANTHER" id="PTHR19375">
    <property type="entry name" value="HEAT SHOCK PROTEIN 70KDA"/>
    <property type="match status" value="1"/>
</dbReference>
<dbReference type="Proteomes" id="UP000008312">
    <property type="component" value="Unassembled WGS sequence"/>
</dbReference>
<keyword evidence="3 4" id="KW-0067">ATP-binding</keyword>
<dbReference type="FunFam" id="3.30.30.30:FF:000001">
    <property type="entry name" value="heat shock 70 kDa protein-like"/>
    <property type="match status" value="1"/>
</dbReference>
<dbReference type="SUPFAM" id="SSF100920">
    <property type="entry name" value="Heat shock protein 70kD (HSP70), peptide-binding domain"/>
    <property type="match status" value="1"/>
</dbReference>
<comment type="similarity">
    <text evidence="1 4">Belongs to the heat shock protein 70 family.</text>
</comment>
<dbReference type="SUPFAM" id="SSF53067">
    <property type="entry name" value="Actin-like ATPase domain"/>
    <property type="match status" value="2"/>
</dbReference>
<evidence type="ECO:0000256" key="4">
    <source>
        <dbReference type="RuleBase" id="RU003322"/>
    </source>
</evidence>
<dbReference type="AlphaFoldDB" id="D8M904"/>
<dbReference type="GO" id="GO:0140662">
    <property type="term" value="F:ATP-dependent protein folding chaperone"/>
    <property type="evidence" value="ECO:0007669"/>
    <property type="project" value="InterPro"/>
</dbReference>
<dbReference type="Gene3D" id="3.30.30.30">
    <property type="match status" value="1"/>
</dbReference>
<dbReference type="InterPro" id="IPR018181">
    <property type="entry name" value="Heat_shock_70_CS"/>
</dbReference>
<dbReference type="NCBIfam" id="NF001413">
    <property type="entry name" value="PRK00290.1"/>
    <property type="match status" value="1"/>
</dbReference>
<proteinExistence type="inferred from homology"/>
<dbReference type="InterPro" id="IPR043129">
    <property type="entry name" value="ATPase_NBD"/>
</dbReference>
<organism evidence="5">
    <name type="scientific">Blastocystis hominis</name>
    <dbReference type="NCBI Taxonomy" id="12968"/>
    <lineage>
        <taxon>Eukaryota</taxon>
        <taxon>Sar</taxon>
        <taxon>Stramenopiles</taxon>
        <taxon>Bigyra</taxon>
        <taxon>Opalozoa</taxon>
        <taxon>Opalinata</taxon>
        <taxon>Blastocystidae</taxon>
        <taxon>Blastocystis</taxon>
    </lineage>
</organism>
<dbReference type="Gene3D" id="3.30.420.40">
    <property type="match status" value="2"/>
</dbReference>
<evidence type="ECO:0008006" key="7">
    <source>
        <dbReference type="Google" id="ProtNLM"/>
    </source>
</evidence>
<dbReference type="FunFam" id="2.60.34.10:FF:000023">
    <property type="entry name" value="70 kDa heat shock cognate protein"/>
    <property type="match status" value="1"/>
</dbReference>
<reference evidence="5" key="1">
    <citation type="submission" date="2010-02" db="EMBL/GenBank/DDBJ databases">
        <title>Sequencing and annotation of the Blastocystis hominis genome.</title>
        <authorList>
            <person name="Wincker P."/>
        </authorList>
    </citation>
    <scope>NUCLEOTIDE SEQUENCE</scope>
    <source>
        <strain evidence="5">Singapore isolate B</strain>
    </source>
</reference>
<name>D8M904_BLAHO</name>
<dbReference type="Gene3D" id="2.60.34.10">
    <property type="entry name" value="Substrate Binding Domain Of DNAk, Chain A, domain 1"/>
    <property type="match status" value="1"/>
</dbReference>
<dbReference type="OrthoDB" id="2401965at2759"/>
<evidence type="ECO:0000256" key="1">
    <source>
        <dbReference type="ARBA" id="ARBA00007381"/>
    </source>
</evidence>